<evidence type="ECO:0000256" key="8">
    <source>
        <dbReference type="ARBA" id="ARBA00022840"/>
    </source>
</evidence>
<dbReference type="SUPFAM" id="SSF52540">
    <property type="entry name" value="P-loop containing nucleoside triphosphate hydrolases"/>
    <property type="match status" value="1"/>
</dbReference>
<evidence type="ECO:0000313" key="17">
    <source>
        <dbReference type="Proteomes" id="UP000051500"/>
    </source>
</evidence>
<evidence type="ECO:0000256" key="10">
    <source>
        <dbReference type="ARBA" id="ARBA00023204"/>
    </source>
</evidence>
<accession>A0A0R2KIU2</accession>
<comment type="function">
    <text evidence="12 13">The RecF protein is involved in DNA metabolism; it is required for DNA replication and normal SOS inducibility. RecF binds preferentially to single-stranded, linear DNA. It also seems to bind ATP.</text>
</comment>
<dbReference type="InterPro" id="IPR042174">
    <property type="entry name" value="RecF_2"/>
</dbReference>
<evidence type="ECO:0000256" key="7">
    <source>
        <dbReference type="ARBA" id="ARBA00022763"/>
    </source>
</evidence>
<dbReference type="GO" id="GO:0006260">
    <property type="term" value="P:DNA replication"/>
    <property type="evidence" value="ECO:0007669"/>
    <property type="project" value="UniProtKB-UniRule"/>
</dbReference>
<evidence type="ECO:0000256" key="4">
    <source>
        <dbReference type="ARBA" id="ARBA00022490"/>
    </source>
</evidence>
<dbReference type="Proteomes" id="UP000051500">
    <property type="component" value="Unassembled WGS sequence"/>
</dbReference>
<dbReference type="PROSITE" id="PS00617">
    <property type="entry name" value="RECF_1"/>
    <property type="match status" value="1"/>
</dbReference>
<keyword evidence="4 12" id="KW-0963">Cytoplasm</keyword>
<dbReference type="InterPro" id="IPR003395">
    <property type="entry name" value="RecF/RecN/SMC_N"/>
</dbReference>
<name>A0A0R2KIU2_9LACO</name>
<evidence type="ECO:0000256" key="1">
    <source>
        <dbReference type="ARBA" id="ARBA00004496"/>
    </source>
</evidence>
<dbReference type="InterPro" id="IPR001238">
    <property type="entry name" value="DNA-binding_RecF"/>
</dbReference>
<protein>
    <recommendedName>
        <fullName evidence="3 12">DNA replication and repair protein RecF</fullName>
    </recommendedName>
</protein>
<proteinExistence type="inferred from homology"/>
<dbReference type="HAMAP" id="MF_00365">
    <property type="entry name" value="RecF"/>
    <property type="match status" value="1"/>
</dbReference>
<keyword evidence="7 12" id="KW-0227">DNA damage</keyword>
<dbReference type="InterPro" id="IPR018078">
    <property type="entry name" value="DNA-binding_RecF_CS"/>
</dbReference>
<dbReference type="eggNOG" id="COG1195">
    <property type="taxonomic scope" value="Bacteria"/>
</dbReference>
<dbReference type="PROSITE" id="PS00618">
    <property type="entry name" value="RECF_2"/>
    <property type="match status" value="1"/>
</dbReference>
<feature type="binding site" evidence="12">
    <location>
        <begin position="30"/>
        <end position="37"/>
    </location>
    <ligand>
        <name>ATP</name>
        <dbReference type="ChEBI" id="CHEBI:30616"/>
    </ligand>
</feature>
<keyword evidence="10 12" id="KW-0234">DNA repair</keyword>
<evidence type="ECO:0000256" key="5">
    <source>
        <dbReference type="ARBA" id="ARBA00022705"/>
    </source>
</evidence>
<dbReference type="AlphaFoldDB" id="A0A0R2KIU2"/>
<keyword evidence="8 12" id="KW-0067">ATP-binding</keyword>
<dbReference type="STRING" id="1122146.IV53_GL000027"/>
<feature type="coiled-coil region" evidence="14">
    <location>
        <begin position="200"/>
        <end position="262"/>
    </location>
</feature>
<comment type="subcellular location">
    <subcellularLocation>
        <location evidence="1 12 13">Cytoplasm</location>
    </subcellularLocation>
</comment>
<organism evidence="16 17">
    <name type="scientific">Ligilactobacillus ceti DSM 22408</name>
    <dbReference type="NCBI Taxonomy" id="1122146"/>
    <lineage>
        <taxon>Bacteria</taxon>
        <taxon>Bacillati</taxon>
        <taxon>Bacillota</taxon>
        <taxon>Bacilli</taxon>
        <taxon>Lactobacillales</taxon>
        <taxon>Lactobacillaceae</taxon>
        <taxon>Ligilactobacillus</taxon>
    </lineage>
</organism>
<dbReference type="EMBL" id="JQBZ01000016">
    <property type="protein sequence ID" value="KRN89310.1"/>
    <property type="molecule type" value="Genomic_DNA"/>
</dbReference>
<keyword evidence="6 12" id="KW-0547">Nucleotide-binding</keyword>
<dbReference type="PANTHER" id="PTHR32182:SF0">
    <property type="entry name" value="DNA REPLICATION AND REPAIR PROTEIN RECF"/>
    <property type="match status" value="1"/>
</dbReference>
<dbReference type="GO" id="GO:0003697">
    <property type="term" value="F:single-stranded DNA binding"/>
    <property type="evidence" value="ECO:0007669"/>
    <property type="project" value="UniProtKB-UniRule"/>
</dbReference>
<evidence type="ECO:0000259" key="15">
    <source>
        <dbReference type="Pfam" id="PF02463"/>
    </source>
</evidence>
<sequence>MDLQKIQLTNFRNYPKLELEFSPHVNVLIGENAQGKTNLLEAIYVLALARSHRTTNDKEMIAFEEEFAKISGTIQRRLGKSKLDLILNKKGKKALVNQLEKARLSQYLGQLNVILFAPEDLALVKGAPTLRRRFIDMEFGQIDSQYLASLSQYRQVLKQKNQYLKMLRQKQAQDELYLDVLSDQLAIYGSQVIFKRQQFLQILEKHAQKTQSEISQAKEELKLVYDCSLKEFSEMTASELTVENLQKALKAEYQKLKNYEIKRGTTLVGPHRDDMRILLNDKNVQIYGSQGQQRTAALALKLAEIDVMYEKTGEYPILLLDDVLSELDSQRQTLLLKTIQGKVQTFLTTPQLTDVAQNLIEEPRIFAIEQGQVTLQQEGFMKTTELELQENKKKVEKEQELNEILGIVPKKE</sequence>
<evidence type="ECO:0000313" key="16">
    <source>
        <dbReference type="EMBL" id="KRN89310.1"/>
    </source>
</evidence>
<dbReference type="NCBIfam" id="TIGR00611">
    <property type="entry name" value="recf"/>
    <property type="match status" value="1"/>
</dbReference>
<dbReference type="GO" id="GO:0009432">
    <property type="term" value="P:SOS response"/>
    <property type="evidence" value="ECO:0007669"/>
    <property type="project" value="UniProtKB-UniRule"/>
</dbReference>
<evidence type="ECO:0000256" key="12">
    <source>
        <dbReference type="HAMAP-Rule" id="MF_00365"/>
    </source>
</evidence>
<comment type="similarity">
    <text evidence="2 12 13">Belongs to the RecF family.</text>
</comment>
<evidence type="ECO:0000256" key="3">
    <source>
        <dbReference type="ARBA" id="ARBA00020170"/>
    </source>
</evidence>
<evidence type="ECO:0000256" key="13">
    <source>
        <dbReference type="RuleBase" id="RU000578"/>
    </source>
</evidence>
<gene>
    <name evidence="12" type="primary">recF</name>
    <name evidence="16" type="ORF">IV53_GL000027</name>
</gene>
<dbReference type="InterPro" id="IPR027417">
    <property type="entry name" value="P-loop_NTPase"/>
</dbReference>
<reference evidence="16 17" key="1">
    <citation type="journal article" date="2015" name="Genome Announc.">
        <title>Expanding the biotechnology potential of lactobacilli through comparative genomics of 213 strains and associated genera.</title>
        <authorList>
            <person name="Sun Z."/>
            <person name="Harris H.M."/>
            <person name="McCann A."/>
            <person name="Guo C."/>
            <person name="Argimon S."/>
            <person name="Zhang W."/>
            <person name="Yang X."/>
            <person name="Jeffery I.B."/>
            <person name="Cooney J.C."/>
            <person name="Kagawa T.F."/>
            <person name="Liu W."/>
            <person name="Song Y."/>
            <person name="Salvetti E."/>
            <person name="Wrobel A."/>
            <person name="Rasinkangas P."/>
            <person name="Parkhill J."/>
            <person name="Rea M.C."/>
            <person name="O'Sullivan O."/>
            <person name="Ritari J."/>
            <person name="Douillard F.P."/>
            <person name="Paul Ross R."/>
            <person name="Yang R."/>
            <person name="Briner A.E."/>
            <person name="Felis G.E."/>
            <person name="de Vos W.M."/>
            <person name="Barrangou R."/>
            <person name="Klaenhammer T.R."/>
            <person name="Caufield P.W."/>
            <person name="Cui Y."/>
            <person name="Zhang H."/>
            <person name="O'Toole P.W."/>
        </authorList>
    </citation>
    <scope>NUCLEOTIDE SEQUENCE [LARGE SCALE GENOMIC DNA]</scope>
    <source>
        <strain evidence="16 17">DSM 22408</strain>
    </source>
</reference>
<keyword evidence="5 12" id="KW-0235">DNA replication</keyword>
<dbReference type="RefSeq" id="WP_051188906.1">
    <property type="nucleotide sequence ID" value="NZ_AUHP01000012.1"/>
</dbReference>
<evidence type="ECO:0000256" key="11">
    <source>
        <dbReference type="ARBA" id="ARBA00023236"/>
    </source>
</evidence>
<dbReference type="Gene3D" id="1.20.1050.90">
    <property type="entry name" value="RecF/RecN/SMC, N-terminal domain"/>
    <property type="match status" value="1"/>
</dbReference>
<evidence type="ECO:0000256" key="9">
    <source>
        <dbReference type="ARBA" id="ARBA00023125"/>
    </source>
</evidence>
<dbReference type="PANTHER" id="PTHR32182">
    <property type="entry name" value="DNA REPLICATION AND REPAIR PROTEIN RECF"/>
    <property type="match status" value="1"/>
</dbReference>
<dbReference type="GO" id="GO:0005524">
    <property type="term" value="F:ATP binding"/>
    <property type="evidence" value="ECO:0007669"/>
    <property type="project" value="UniProtKB-UniRule"/>
</dbReference>
<dbReference type="GO" id="GO:0006302">
    <property type="term" value="P:double-strand break repair"/>
    <property type="evidence" value="ECO:0007669"/>
    <property type="project" value="TreeGrafter"/>
</dbReference>
<dbReference type="CDD" id="cd03242">
    <property type="entry name" value="ABC_RecF"/>
    <property type="match status" value="1"/>
</dbReference>
<dbReference type="Gene3D" id="3.40.50.300">
    <property type="entry name" value="P-loop containing nucleotide triphosphate hydrolases"/>
    <property type="match status" value="1"/>
</dbReference>
<dbReference type="GO" id="GO:0005737">
    <property type="term" value="C:cytoplasm"/>
    <property type="evidence" value="ECO:0007669"/>
    <property type="project" value="UniProtKB-SubCell"/>
</dbReference>
<evidence type="ECO:0000256" key="14">
    <source>
        <dbReference type="SAM" id="Coils"/>
    </source>
</evidence>
<keyword evidence="11 12" id="KW-0742">SOS response</keyword>
<dbReference type="PATRIC" id="fig|1122146.4.peg.29"/>
<evidence type="ECO:0000256" key="6">
    <source>
        <dbReference type="ARBA" id="ARBA00022741"/>
    </source>
</evidence>
<keyword evidence="9 12" id="KW-0238">DNA-binding</keyword>
<feature type="domain" description="RecF/RecN/SMC N-terminal" evidence="15">
    <location>
        <begin position="3"/>
        <end position="349"/>
    </location>
</feature>
<dbReference type="OrthoDB" id="9803889at2"/>
<keyword evidence="17" id="KW-1185">Reference proteome</keyword>
<dbReference type="Pfam" id="PF02463">
    <property type="entry name" value="SMC_N"/>
    <property type="match status" value="1"/>
</dbReference>
<comment type="caution">
    <text evidence="16">The sequence shown here is derived from an EMBL/GenBank/DDBJ whole genome shotgun (WGS) entry which is preliminary data.</text>
</comment>
<evidence type="ECO:0000256" key="2">
    <source>
        <dbReference type="ARBA" id="ARBA00008016"/>
    </source>
</evidence>
<keyword evidence="14" id="KW-0175">Coiled coil</keyword>
<dbReference type="GO" id="GO:0000731">
    <property type="term" value="P:DNA synthesis involved in DNA repair"/>
    <property type="evidence" value="ECO:0007669"/>
    <property type="project" value="TreeGrafter"/>
</dbReference>